<proteinExistence type="predicted"/>
<sequence>MRTRAAGENRADLFRLPTLADVPENGLALSSGSLGDDLENDLPARVREFRKRGRPDSGLPDRTLGTVYVDGLWEASVRALRSRGPARAG</sequence>
<organism evidence="1 2">
    <name type="scientific">Robbsia betulipollinis</name>
    <dbReference type="NCBI Taxonomy" id="2981849"/>
    <lineage>
        <taxon>Bacteria</taxon>
        <taxon>Pseudomonadati</taxon>
        <taxon>Pseudomonadota</taxon>
        <taxon>Betaproteobacteria</taxon>
        <taxon>Burkholderiales</taxon>
        <taxon>Burkholderiaceae</taxon>
        <taxon>Robbsia</taxon>
    </lineage>
</organism>
<comment type="caution">
    <text evidence="1">The sequence shown here is derived from an EMBL/GenBank/DDBJ whole genome shotgun (WGS) entry which is preliminary data.</text>
</comment>
<keyword evidence="2" id="KW-1185">Reference proteome</keyword>
<accession>A0ABT3ZJE2</accession>
<evidence type="ECO:0000313" key="1">
    <source>
        <dbReference type="EMBL" id="MCY0386631.1"/>
    </source>
</evidence>
<gene>
    <name evidence="1" type="ORF">OVY01_05140</name>
</gene>
<dbReference type="Proteomes" id="UP001082899">
    <property type="component" value="Unassembled WGS sequence"/>
</dbReference>
<protein>
    <submittedName>
        <fullName evidence="1">Uncharacterized protein</fullName>
    </submittedName>
</protein>
<reference evidence="1" key="1">
    <citation type="submission" date="2022-11" db="EMBL/GenBank/DDBJ databases">
        <title>Robbsia betulipollinis sp. nov., isolated from pollen of birch (Betula pendula).</title>
        <authorList>
            <person name="Shi H."/>
            <person name="Ambika Manirajan B."/>
            <person name="Ratering S."/>
            <person name="Geissler-Plaum R."/>
            <person name="Schnell S."/>
        </authorList>
    </citation>
    <scope>NUCLEOTIDE SEQUENCE</scope>
    <source>
        <strain evidence="1">Bb-Pol-6</strain>
    </source>
</reference>
<dbReference type="RefSeq" id="WP_267846155.1">
    <property type="nucleotide sequence ID" value="NZ_JAPMXC010000001.1"/>
</dbReference>
<name>A0ABT3ZJE2_9BURK</name>
<dbReference type="EMBL" id="JAPMXC010000001">
    <property type="protein sequence ID" value="MCY0386631.1"/>
    <property type="molecule type" value="Genomic_DNA"/>
</dbReference>
<evidence type="ECO:0000313" key="2">
    <source>
        <dbReference type="Proteomes" id="UP001082899"/>
    </source>
</evidence>